<evidence type="ECO:0000256" key="2">
    <source>
        <dbReference type="SAM" id="Phobius"/>
    </source>
</evidence>
<keyword evidence="2" id="KW-0812">Transmembrane</keyword>
<protein>
    <submittedName>
        <fullName evidence="4">PASTA domain-containing protein</fullName>
    </submittedName>
</protein>
<dbReference type="SMART" id="SM00740">
    <property type="entry name" value="PASTA"/>
    <property type="match status" value="3"/>
</dbReference>
<dbReference type="PROSITE" id="PS51178">
    <property type="entry name" value="PASTA"/>
    <property type="match status" value="3"/>
</dbReference>
<dbReference type="Proteomes" id="UP001205919">
    <property type="component" value="Unassembled WGS sequence"/>
</dbReference>
<feature type="compositionally biased region" description="Basic and acidic residues" evidence="1">
    <location>
        <begin position="283"/>
        <end position="307"/>
    </location>
</feature>
<dbReference type="Gene3D" id="3.30.10.20">
    <property type="match status" value="3"/>
</dbReference>
<organism evidence="4 5">
    <name type="scientific">Cloacibacillus evryensis</name>
    <dbReference type="NCBI Taxonomy" id="508460"/>
    <lineage>
        <taxon>Bacteria</taxon>
        <taxon>Thermotogati</taxon>
        <taxon>Synergistota</taxon>
        <taxon>Synergistia</taxon>
        <taxon>Synergistales</taxon>
        <taxon>Synergistaceae</taxon>
        <taxon>Cloacibacillus</taxon>
    </lineage>
</organism>
<dbReference type="CDD" id="cd06577">
    <property type="entry name" value="PASTA_pknB"/>
    <property type="match status" value="3"/>
</dbReference>
<dbReference type="PROSITE" id="PS51257">
    <property type="entry name" value="PROKAR_LIPOPROTEIN"/>
    <property type="match status" value="1"/>
</dbReference>
<feature type="region of interest" description="Disordered" evidence="1">
    <location>
        <begin position="264"/>
        <end position="334"/>
    </location>
</feature>
<proteinExistence type="predicted"/>
<evidence type="ECO:0000259" key="3">
    <source>
        <dbReference type="PROSITE" id="PS51178"/>
    </source>
</evidence>
<evidence type="ECO:0000313" key="5">
    <source>
        <dbReference type="Proteomes" id="UP001205919"/>
    </source>
</evidence>
<feature type="domain" description="PASTA" evidence="3">
    <location>
        <begin position="31"/>
        <end position="95"/>
    </location>
</feature>
<dbReference type="EMBL" id="JANFYT010000020">
    <property type="protein sequence ID" value="MCQ4814780.1"/>
    <property type="molecule type" value="Genomic_DNA"/>
</dbReference>
<dbReference type="Pfam" id="PF03793">
    <property type="entry name" value="PASTA"/>
    <property type="match status" value="3"/>
</dbReference>
<sequence length="398" mass="42610">MGRIHRWGMIFAFLVIMGCAYIGIKMVFIEDKDSEVPAVTGMQLVDAVDALQERGLLAKVDKVDSPMAADTVVSQNLSAGEKVSKGKVVLLRVSKGGAIQPIPDVRGLKFEEGVRKLSEAGFKVDKVTRVTDKLKPSGTIIAQNPASPQQVAANCMVSLLVSSGTSGESAFVTVPDLRGQTQEAAVAMIEQLGLRLGQTSDAPSTSLPIGSVLSSRPKGGAKVPAGSLVNLTFAREPLASETTNDIPPVNDQDKERAEAVRKVVIKETTPTTIPSKLPVTEEPEQKKPEQKKPEPAKTEQPKVETPKAETPAVNTPAPKPTPAEPAAPTKHAKVRYQVPPLTKPLSLKIEMTDASGTRVLKDVMANSGEYISMNVPYSGEARITIFLGGDFVWQDRYN</sequence>
<feature type="domain" description="PASTA" evidence="3">
    <location>
        <begin position="96"/>
        <end position="163"/>
    </location>
</feature>
<keyword evidence="2" id="KW-1133">Transmembrane helix</keyword>
<keyword evidence="5" id="KW-1185">Reference proteome</keyword>
<gene>
    <name evidence="4" type="ORF">NE630_10105</name>
</gene>
<name>A0AAW5K6I0_9BACT</name>
<evidence type="ECO:0000256" key="1">
    <source>
        <dbReference type="SAM" id="MobiDB-lite"/>
    </source>
</evidence>
<dbReference type="RefSeq" id="WP_008713467.1">
    <property type="nucleotide sequence ID" value="NZ_CABKQM010000008.1"/>
</dbReference>
<keyword evidence="2" id="KW-0472">Membrane</keyword>
<dbReference type="InterPro" id="IPR005543">
    <property type="entry name" value="PASTA_dom"/>
</dbReference>
<feature type="transmembrane region" description="Helical" evidence="2">
    <location>
        <begin position="7"/>
        <end position="28"/>
    </location>
</feature>
<comment type="caution">
    <text evidence="4">The sequence shown here is derived from an EMBL/GenBank/DDBJ whole genome shotgun (WGS) entry which is preliminary data.</text>
</comment>
<feature type="domain" description="PASTA" evidence="3">
    <location>
        <begin position="168"/>
        <end position="235"/>
    </location>
</feature>
<evidence type="ECO:0000313" key="4">
    <source>
        <dbReference type="EMBL" id="MCQ4814780.1"/>
    </source>
</evidence>
<dbReference type="AlphaFoldDB" id="A0AAW5K6I0"/>
<reference evidence="4 5" key="1">
    <citation type="submission" date="2022-06" db="EMBL/GenBank/DDBJ databases">
        <title>Isolation of gut microbiota from human fecal samples.</title>
        <authorList>
            <person name="Pamer E.G."/>
            <person name="Barat B."/>
            <person name="Waligurski E."/>
            <person name="Medina S."/>
            <person name="Paddock L."/>
            <person name="Mostad J."/>
        </authorList>
    </citation>
    <scope>NUCLEOTIDE SEQUENCE [LARGE SCALE GENOMIC DNA]</scope>
    <source>
        <strain evidence="4 5">DFI.9.90</strain>
    </source>
</reference>
<accession>A0AAW5K6I0</accession>